<organism evidence="5 6">
    <name type="scientific">Porites lobata</name>
    <dbReference type="NCBI Taxonomy" id="104759"/>
    <lineage>
        <taxon>Eukaryota</taxon>
        <taxon>Metazoa</taxon>
        <taxon>Cnidaria</taxon>
        <taxon>Anthozoa</taxon>
        <taxon>Hexacorallia</taxon>
        <taxon>Scleractinia</taxon>
        <taxon>Fungiina</taxon>
        <taxon>Poritidae</taxon>
        <taxon>Porites</taxon>
    </lineage>
</organism>
<keyword evidence="6" id="KW-1185">Reference proteome</keyword>
<name>A0ABN8NQ84_9CNID</name>
<keyword evidence="2" id="KW-0677">Repeat</keyword>
<keyword evidence="3" id="KW-0106">Calcium</keyword>
<reference evidence="5 6" key="1">
    <citation type="submission" date="2022-05" db="EMBL/GenBank/DDBJ databases">
        <authorList>
            <consortium name="Genoscope - CEA"/>
            <person name="William W."/>
        </authorList>
    </citation>
    <scope>NUCLEOTIDE SEQUENCE [LARGE SCALE GENOMIC DNA]</scope>
</reference>
<protein>
    <recommendedName>
        <fullName evidence="4">Calx-beta domain-containing protein</fullName>
    </recommendedName>
</protein>
<feature type="non-terminal residue" evidence="5">
    <location>
        <position position="172"/>
    </location>
</feature>
<evidence type="ECO:0000313" key="5">
    <source>
        <dbReference type="EMBL" id="CAH3116980.1"/>
    </source>
</evidence>
<dbReference type="EMBL" id="CALNXK010000030">
    <property type="protein sequence ID" value="CAH3116980.1"/>
    <property type="molecule type" value="Genomic_DNA"/>
</dbReference>
<dbReference type="Gene3D" id="2.60.40.2030">
    <property type="match status" value="1"/>
</dbReference>
<dbReference type="Proteomes" id="UP001159405">
    <property type="component" value="Unassembled WGS sequence"/>
</dbReference>
<evidence type="ECO:0000313" key="6">
    <source>
        <dbReference type="Proteomes" id="UP001159405"/>
    </source>
</evidence>
<dbReference type="InterPro" id="IPR038081">
    <property type="entry name" value="CalX-like_sf"/>
</dbReference>
<dbReference type="InterPro" id="IPR003644">
    <property type="entry name" value="Calx_beta"/>
</dbReference>
<gene>
    <name evidence="5" type="ORF">PLOB_00025457</name>
</gene>
<feature type="non-terminal residue" evidence="5">
    <location>
        <position position="1"/>
    </location>
</feature>
<dbReference type="SUPFAM" id="SSF141072">
    <property type="entry name" value="CalX-like"/>
    <property type="match status" value="1"/>
</dbReference>
<evidence type="ECO:0000256" key="1">
    <source>
        <dbReference type="ARBA" id="ARBA00022729"/>
    </source>
</evidence>
<evidence type="ECO:0000256" key="2">
    <source>
        <dbReference type="ARBA" id="ARBA00022737"/>
    </source>
</evidence>
<comment type="caution">
    <text evidence="5">The sequence shown here is derived from an EMBL/GenBank/DDBJ whole genome shotgun (WGS) entry which is preliminary data.</text>
</comment>
<dbReference type="Pfam" id="PF03160">
    <property type="entry name" value="Calx-beta"/>
    <property type="match status" value="1"/>
</dbReference>
<proteinExistence type="predicted"/>
<evidence type="ECO:0000256" key="3">
    <source>
        <dbReference type="ARBA" id="ARBA00022837"/>
    </source>
</evidence>
<feature type="domain" description="Calx-beta" evidence="4">
    <location>
        <begin position="86"/>
        <end position="158"/>
    </location>
</feature>
<evidence type="ECO:0000259" key="4">
    <source>
        <dbReference type="Pfam" id="PF03160"/>
    </source>
</evidence>
<sequence length="172" mass="19140">TAVHVCHCLGDMVVRMRKVLGPYRRVDTCATVLKLELFDFMLDIDKDVVRGGSLKRVQCFAVVRTAVHVHGAHLVRIYVLPHGGYDMKSLTAEPNKHYKAAAGGQLAFAPGEIYKEVKIGIINMDNSFEGNKTFQVIFSSSQRSVTMKGPQQVNVTIMYTKASPIVKPFPQF</sequence>
<keyword evidence="1" id="KW-0732">Signal</keyword>
<accession>A0ABN8NQ84</accession>